<comment type="caution">
    <text evidence="2">The sequence shown here is derived from an EMBL/GenBank/DDBJ whole genome shotgun (WGS) entry which is preliminary data.</text>
</comment>
<feature type="signal peptide" evidence="1">
    <location>
        <begin position="1"/>
        <end position="19"/>
    </location>
</feature>
<dbReference type="RefSeq" id="WP_255042352.1">
    <property type="nucleotide sequence ID" value="NZ_JANEYT010000019.1"/>
</dbReference>
<dbReference type="PROSITE" id="PS51257">
    <property type="entry name" value="PROKAR_LIPOPROTEIN"/>
    <property type="match status" value="1"/>
</dbReference>
<name>A0ABT1N139_9GAMM</name>
<keyword evidence="1" id="KW-0732">Signal</keyword>
<dbReference type="Proteomes" id="UP001524460">
    <property type="component" value="Unassembled WGS sequence"/>
</dbReference>
<sequence length="297" mass="32565">MKRKQLATILLGLSLTACSSIPDTALNTDLSQSVCCDSVAELAIQPLALDSQQYVTLDGNSETLPLTSARTPVQAYALSQVASPFLLTVRAPIKDSEVIAPAVAIYDRNWNLVEQYTTDDFHYFTSDLSGVERIEGKFILSTQLNQQAYMVVQNDPTQIGNQLTRIHPEQEFAESQHIIGSKRLPLVATLSPVGIVEITTQEHFGNPVVDMLANLTAQKASTTAALSVTNVEQDIQPASSVQLQASHADTQNWHYFKQHIDQAMNDGKLKQAVDWANLAEEAGHSQAKDYLLDTLTQ</sequence>
<protein>
    <submittedName>
        <fullName evidence="2">MalM family protein</fullName>
    </submittedName>
</protein>
<accession>A0ABT1N139</accession>
<reference evidence="2 3" key="1">
    <citation type="submission" date="2022-07" db="EMBL/GenBank/DDBJ databases">
        <title>Photobacterium pectinilyticum sp. nov., a marine bacterium isolated from surface seawater of Qingdao offshore.</title>
        <authorList>
            <person name="Wang X."/>
        </authorList>
    </citation>
    <scope>NUCLEOTIDE SEQUENCE [LARGE SCALE GENOMIC DNA]</scope>
    <source>
        <strain evidence="2 3">ZSDE20</strain>
    </source>
</reference>
<organism evidence="2 3">
    <name type="scientific">Photobacterium pectinilyticum</name>
    <dbReference type="NCBI Taxonomy" id="2906793"/>
    <lineage>
        <taxon>Bacteria</taxon>
        <taxon>Pseudomonadati</taxon>
        <taxon>Pseudomonadota</taxon>
        <taxon>Gammaproteobacteria</taxon>
        <taxon>Vibrionales</taxon>
        <taxon>Vibrionaceae</taxon>
        <taxon>Photobacterium</taxon>
    </lineage>
</organism>
<dbReference type="InterPro" id="IPR010794">
    <property type="entry name" value="MalM"/>
</dbReference>
<proteinExistence type="predicted"/>
<keyword evidence="3" id="KW-1185">Reference proteome</keyword>
<feature type="chain" id="PRO_5047214879" evidence="1">
    <location>
        <begin position="20"/>
        <end position="297"/>
    </location>
</feature>
<evidence type="ECO:0000313" key="2">
    <source>
        <dbReference type="EMBL" id="MCQ1058458.1"/>
    </source>
</evidence>
<evidence type="ECO:0000256" key="1">
    <source>
        <dbReference type="SAM" id="SignalP"/>
    </source>
</evidence>
<dbReference type="EMBL" id="JANEYT010000019">
    <property type="protein sequence ID" value="MCQ1058458.1"/>
    <property type="molecule type" value="Genomic_DNA"/>
</dbReference>
<evidence type="ECO:0000313" key="3">
    <source>
        <dbReference type="Proteomes" id="UP001524460"/>
    </source>
</evidence>
<dbReference type="Pfam" id="PF07148">
    <property type="entry name" value="MalM"/>
    <property type="match status" value="1"/>
</dbReference>
<gene>
    <name evidence="2" type="ORF">NHN17_10340</name>
</gene>